<dbReference type="KEGG" id="ssl:SS1G_05241"/>
<proteinExistence type="predicted"/>
<dbReference type="AlphaFoldDB" id="A0A1D9QAG4"/>
<gene>
    <name evidence="2" type="ORF">sscle_08g065220</name>
</gene>
<feature type="region of interest" description="Disordered" evidence="1">
    <location>
        <begin position="25"/>
        <end position="45"/>
    </location>
</feature>
<sequence length="123" mass="14063">MPLCDDHTGAKTKIVHGNCPYHQRWIDTSSPGQKASDSTRQDDGVPISIVHDSFALPMQPSEPGKLSSRSYQPPRSDINVFYETQRPSPQWHHHLSTSYQPAQGRSYQYHRLVVNQLAHRYSH</sequence>
<feature type="region of interest" description="Disordered" evidence="1">
    <location>
        <begin position="56"/>
        <end position="75"/>
    </location>
</feature>
<evidence type="ECO:0000313" key="3">
    <source>
        <dbReference type="Proteomes" id="UP000177798"/>
    </source>
</evidence>
<evidence type="ECO:0000256" key="1">
    <source>
        <dbReference type="SAM" id="MobiDB-lite"/>
    </source>
</evidence>
<evidence type="ECO:0000313" key="2">
    <source>
        <dbReference type="EMBL" id="APA11752.1"/>
    </source>
</evidence>
<reference evidence="3" key="1">
    <citation type="journal article" date="2017" name="Genome Biol. Evol.">
        <title>The complete genome sequence of the phytopathogenic fungus Sclerotinia sclerotiorum reveals insights into the genome architecture of broad host range pathogens.</title>
        <authorList>
            <person name="Derbyshire M."/>
            <person name="Denton-Giles M."/>
            <person name="Hegedus D."/>
            <person name="Seifbarghy S."/>
            <person name="Rollins J."/>
            <person name="van Kan J."/>
            <person name="Seidl M.F."/>
            <person name="Faino L."/>
            <person name="Mbengue M."/>
            <person name="Navaud O."/>
            <person name="Raffaele S."/>
            <person name="Hammond-Kosack K."/>
            <person name="Heard S."/>
            <person name="Oliver R."/>
        </authorList>
    </citation>
    <scope>NUCLEOTIDE SEQUENCE [LARGE SCALE GENOMIC DNA]</scope>
    <source>
        <strain evidence="3">ATCC 18683 / 1980 / Ss-1</strain>
    </source>
</reference>
<name>A0A1D9QAG4_SCLS1</name>
<dbReference type="RefSeq" id="XP_001593813.1">
    <property type="nucleotide sequence ID" value="XM_001593763.1"/>
</dbReference>
<organism evidence="2 3">
    <name type="scientific">Sclerotinia sclerotiorum (strain ATCC 18683 / 1980 / Ss-1)</name>
    <name type="common">White mold</name>
    <name type="synonym">Whetzelinia sclerotiorum</name>
    <dbReference type="NCBI Taxonomy" id="665079"/>
    <lineage>
        <taxon>Eukaryota</taxon>
        <taxon>Fungi</taxon>
        <taxon>Dikarya</taxon>
        <taxon>Ascomycota</taxon>
        <taxon>Pezizomycotina</taxon>
        <taxon>Leotiomycetes</taxon>
        <taxon>Helotiales</taxon>
        <taxon>Sclerotiniaceae</taxon>
        <taxon>Sclerotinia</taxon>
    </lineage>
</organism>
<accession>A0A1D9QAG4</accession>
<dbReference type="Proteomes" id="UP000177798">
    <property type="component" value="Chromosome 8"/>
</dbReference>
<dbReference type="OrthoDB" id="10487205at2759"/>
<dbReference type="EMBL" id="CP017821">
    <property type="protein sequence ID" value="APA11752.1"/>
    <property type="molecule type" value="Genomic_DNA"/>
</dbReference>
<feature type="compositionally biased region" description="Polar residues" evidence="1">
    <location>
        <begin position="26"/>
        <end position="36"/>
    </location>
</feature>
<dbReference type="VEuPathDB" id="FungiDB:sscle_08g065220"/>
<protein>
    <submittedName>
        <fullName evidence="2">Uncharacterized protein</fullName>
    </submittedName>
</protein>